<feature type="compositionally biased region" description="Polar residues" evidence="1">
    <location>
        <begin position="348"/>
        <end position="359"/>
    </location>
</feature>
<sequence length="727" mass="82575">MAEVMYGLVSEARKNRFSAIPKLAEEDIVNVWDNVSKFIERQMALQKGVCVPGLGTFTYSQKKLDVGNNKYIQIQRPVFVLSEKFAMTHGLNYTKHHTTGQIPIVQLNFAALSNETPFNRDTVESCVKEVLQALSRSVQAKRNVEFHFAGIGRLSIRESKVKMKFYKEFLRSMDGSGNLVHALSNRPGTADSVLSEPVSPRLHTSNTLVLPRISPGEGGSPKSPAKEGMPTITEQDEENDTGIAAREDAIIPDKEKTEAQIIENPKGEAGSIPVVEPLMGEQQDLPLDEEALPKSPSRLATANGPRTPFQTAKATGVIYSVPERTLTPPPPAPRSTFKATPPKGIRGSTVSKNGKTLTQDARRREQSPGEQNLDSLQPPVSASRLLRCSHSDKAGQELCYLCHQRSQKNIPVYFAEERRQRELEQDRLLQQYQQQKDTEAISKEQAKNFENRRYNQKVAAFNLGVSEAIKGKLAARSSEFCRSYLFQNRPLTPPQYIKQDEYSKDLGGQVMSKYNKLAKLKKEQEFLERLEQVQLAEDLAMQREQYLREKKEGSEAYRKALDTQVRCKPLPIPALEPDSKAPIFGVLDATDEKLMERKARAQQLYQEQLEMVAQRKRDAILKDLRNQKEESDMLERTRRDIILDRALRHQERLDARRSLEDSWAASVNRKRDLELEEYQRAQSPGMLIHEQCDKYRRCKQCGRRPHNCGESNVWSESRYIPGSRLIV</sequence>
<evidence type="ECO:0000259" key="2">
    <source>
        <dbReference type="Pfam" id="PF14908"/>
    </source>
</evidence>
<name>A0ABN8MR91_9CNID</name>
<evidence type="ECO:0008006" key="6">
    <source>
        <dbReference type="Google" id="ProtNLM"/>
    </source>
</evidence>
<dbReference type="EMBL" id="CALNXK010000001">
    <property type="protein sequence ID" value="CAH3032430.1"/>
    <property type="molecule type" value="Genomic_DNA"/>
</dbReference>
<dbReference type="PANTHER" id="PTHR14362:SF2">
    <property type="entry name" value="COILED-COIL DOMAIN-CONTAINING PROTEIN 81"/>
    <property type="match status" value="1"/>
</dbReference>
<dbReference type="InterPro" id="IPR026295">
    <property type="entry name" value="CCD81"/>
</dbReference>
<dbReference type="Pfam" id="PF18289">
    <property type="entry name" value="HU-CCDC81_euk_2"/>
    <property type="match status" value="1"/>
</dbReference>
<dbReference type="Pfam" id="PF14908">
    <property type="entry name" value="HU-CCDC81_euk_1"/>
    <property type="match status" value="1"/>
</dbReference>
<feature type="domain" description="CCDC81 HU" evidence="2">
    <location>
        <begin position="7"/>
        <end position="92"/>
    </location>
</feature>
<feature type="compositionally biased region" description="Polar residues" evidence="1">
    <location>
        <begin position="368"/>
        <end position="378"/>
    </location>
</feature>
<dbReference type="Proteomes" id="UP001159405">
    <property type="component" value="Unassembled WGS sequence"/>
</dbReference>
<organism evidence="4 5">
    <name type="scientific">Porites lobata</name>
    <dbReference type="NCBI Taxonomy" id="104759"/>
    <lineage>
        <taxon>Eukaryota</taxon>
        <taxon>Metazoa</taxon>
        <taxon>Cnidaria</taxon>
        <taxon>Anthozoa</taxon>
        <taxon>Hexacorallia</taxon>
        <taxon>Scleractinia</taxon>
        <taxon>Fungiina</taxon>
        <taxon>Poritidae</taxon>
        <taxon>Porites</taxon>
    </lineage>
</organism>
<protein>
    <recommendedName>
        <fullName evidence="6">Coiled-coil domain-containing protein 81</fullName>
    </recommendedName>
</protein>
<dbReference type="InterPro" id="IPR028034">
    <property type="entry name" value="HU-CCDC81"/>
</dbReference>
<comment type="caution">
    <text evidence="4">The sequence shown here is derived from an EMBL/GenBank/DDBJ whole genome shotgun (WGS) entry which is preliminary data.</text>
</comment>
<evidence type="ECO:0000259" key="3">
    <source>
        <dbReference type="Pfam" id="PF18289"/>
    </source>
</evidence>
<reference evidence="4 5" key="1">
    <citation type="submission" date="2022-05" db="EMBL/GenBank/DDBJ databases">
        <authorList>
            <consortium name="Genoscope - CEA"/>
            <person name="William W."/>
        </authorList>
    </citation>
    <scope>NUCLEOTIDE SEQUENCE [LARGE SCALE GENOMIC DNA]</scope>
</reference>
<gene>
    <name evidence="4" type="ORF">PLOB_00000495</name>
</gene>
<proteinExistence type="predicted"/>
<evidence type="ECO:0000313" key="5">
    <source>
        <dbReference type="Proteomes" id="UP001159405"/>
    </source>
</evidence>
<dbReference type="PANTHER" id="PTHR14362">
    <property type="entry name" value="COILED-COIL DOMAIN-CONTAINING PROTEIN 81"/>
    <property type="match status" value="1"/>
</dbReference>
<feature type="domain" description="CCDC81 HU" evidence="3">
    <location>
        <begin position="103"/>
        <end position="177"/>
    </location>
</feature>
<evidence type="ECO:0000313" key="4">
    <source>
        <dbReference type="EMBL" id="CAH3032430.1"/>
    </source>
</evidence>
<accession>A0ABN8MR91</accession>
<feature type="region of interest" description="Disordered" evidence="1">
    <location>
        <begin position="209"/>
        <end position="240"/>
    </location>
</feature>
<feature type="region of interest" description="Disordered" evidence="1">
    <location>
        <begin position="291"/>
        <end position="378"/>
    </location>
</feature>
<evidence type="ECO:0000256" key="1">
    <source>
        <dbReference type="SAM" id="MobiDB-lite"/>
    </source>
</evidence>
<dbReference type="InterPro" id="IPR040673">
    <property type="entry name" value="CCDC81_HU_dom_2"/>
</dbReference>
<keyword evidence="5" id="KW-1185">Reference proteome</keyword>